<keyword evidence="3" id="KW-1185">Reference proteome</keyword>
<feature type="region of interest" description="Disordered" evidence="1">
    <location>
        <begin position="68"/>
        <end position="95"/>
    </location>
</feature>
<proteinExistence type="predicted"/>
<feature type="compositionally biased region" description="Polar residues" evidence="1">
    <location>
        <begin position="311"/>
        <end position="333"/>
    </location>
</feature>
<name>A0AA36H5A7_CYLNA</name>
<feature type="region of interest" description="Disordered" evidence="1">
    <location>
        <begin position="1"/>
        <end position="27"/>
    </location>
</feature>
<evidence type="ECO:0000256" key="1">
    <source>
        <dbReference type="SAM" id="MobiDB-lite"/>
    </source>
</evidence>
<dbReference type="EMBL" id="CATQJL010000305">
    <property type="protein sequence ID" value="CAJ0604035.1"/>
    <property type="molecule type" value="Genomic_DNA"/>
</dbReference>
<evidence type="ECO:0000313" key="2">
    <source>
        <dbReference type="EMBL" id="CAJ0604035.1"/>
    </source>
</evidence>
<comment type="caution">
    <text evidence="2">The sequence shown here is derived from an EMBL/GenBank/DDBJ whole genome shotgun (WGS) entry which is preliminary data.</text>
</comment>
<gene>
    <name evidence="2" type="ORF">CYNAS_LOCUS16018</name>
</gene>
<feature type="region of interest" description="Disordered" evidence="1">
    <location>
        <begin position="278"/>
        <end position="333"/>
    </location>
</feature>
<dbReference type="AlphaFoldDB" id="A0AA36H5A7"/>
<organism evidence="2 3">
    <name type="scientific">Cylicocyclus nassatus</name>
    <name type="common">Nematode worm</name>
    <dbReference type="NCBI Taxonomy" id="53992"/>
    <lineage>
        <taxon>Eukaryota</taxon>
        <taxon>Metazoa</taxon>
        <taxon>Ecdysozoa</taxon>
        <taxon>Nematoda</taxon>
        <taxon>Chromadorea</taxon>
        <taxon>Rhabditida</taxon>
        <taxon>Rhabditina</taxon>
        <taxon>Rhabditomorpha</taxon>
        <taxon>Strongyloidea</taxon>
        <taxon>Strongylidae</taxon>
        <taxon>Cylicocyclus</taxon>
    </lineage>
</organism>
<reference evidence="2" key="1">
    <citation type="submission" date="2023-07" db="EMBL/GenBank/DDBJ databases">
        <authorList>
            <consortium name="CYATHOMIX"/>
        </authorList>
    </citation>
    <scope>NUCLEOTIDE SEQUENCE</scope>
    <source>
        <strain evidence="2">N/A</strain>
    </source>
</reference>
<sequence length="333" mass="38117">MSLKSVFQRRDRNYNSDSSGYYSSSDISSALSGSQFILRPATVQSAWSKEPLYHTLEYDHYPISSNYTSPSSTSLSLSENDTFGEDDESTLRPRSNLTLRSLKPSAQSKIAACKTVFSSLAVRTRRRRPSVLNFDSPEEPQNIEDFLDFEEKASEKARNDEVSIEELFNALRMQDDFLPTKDGTASVASTIRRKQISIKEPDDSSKIYFNYHTKKRLPLPFIKRSSKPRSILKKEPSLSFTHLYEEIDGDHLSPLPDDVRPVVPTRPDVQPMRIFPPCNDFQPRKMEKCRSSTLKRRQKIPTLHHAEQESAAPSWSSRLKQKLFSKSSPDVRE</sequence>
<evidence type="ECO:0000313" key="3">
    <source>
        <dbReference type="Proteomes" id="UP001176961"/>
    </source>
</evidence>
<feature type="compositionally biased region" description="Low complexity" evidence="1">
    <location>
        <begin position="16"/>
        <end position="27"/>
    </location>
</feature>
<protein>
    <submittedName>
        <fullName evidence="2">Uncharacterized protein</fullName>
    </submittedName>
</protein>
<dbReference type="Proteomes" id="UP001176961">
    <property type="component" value="Unassembled WGS sequence"/>
</dbReference>
<feature type="compositionally biased region" description="Low complexity" evidence="1">
    <location>
        <begin position="68"/>
        <end position="78"/>
    </location>
</feature>
<accession>A0AA36H5A7</accession>